<evidence type="ECO:0000313" key="2">
    <source>
        <dbReference type="EMBL" id="ORY32915.1"/>
    </source>
</evidence>
<keyword evidence="1" id="KW-1133">Transmembrane helix</keyword>
<dbReference type="AlphaFoldDB" id="A0A1Y2BFQ2"/>
<dbReference type="EMBL" id="MCFC01000008">
    <property type="protein sequence ID" value="ORY32915.1"/>
    <property type="molecule type" value="Genomic_DNA"/>
</dbReference>
<evidence type="ECO:0000313" key="3">
    <source>
        <dbReference type="Proteomes" id="UP000193986"/>
    </source>
</evidence>
<keyword evidence="1" id="KW-0812">Transmembrane</keyword>
<feature type="transmembrane region" description="Helical" evidence="1">
    <location>
        <begin position="12"/>
        <end position="34"/>
    </location>
</feature>
<gene>
    <name evidence="2" type="ORF">BCR39DRAFT_522357</name>
</gene>
<accession>A0A1Y2BFQ2</accession>
<comment type="caution">
    <text evidence="2">The sequence shown here is derived from an EMBL/GenBank/DDBJ whole genome shotgun (WGS) entry which is preliminary data.</text>
</comment>
<name>A0A1Y2BFQ2_9TREE</name>
<sequence>MNLDTSPDFVHFFLGFTGGVSILDLYCLFMYTFFDMIQLQLNPFSDFFFPFSLPHTHSSP</sequence>
<keyword evidence="1" id="KW-0472">Membrane</keyword>
<evidence type="ECO:0000256" key="1">
    <source>
        <dbReference type="SAM" id="Phobius"/>
    </source>
</evidence>
<proteinExistence type="predicted"/>
<organism evidence="2 3">
    <name type="scientific">Naematelia encephala</name>
    <dbReference type="NCBI Taxonomy" id="71784"/>
    <lineage>
        <taxon>Eukaryota</taxon>
        <taxon>Fungi</taxon>
        <taxon>Dikarya</taxon>
        <taxon>Basidiomycota</taxon>
        <taxon>Agaricomycotina</taxon>
        <taxon>Tremellomycetes</taxon>
        <taxon>Tremellales</taxon>
        <taxon>Naemateliaceae</taxon>
        <taxon>Naematelia</taxon>
    </lineage>
</organism>
<keyword evidence="3" id="KW-1185">Reference proteome</keyword>
<dbReference type="Proteomes" id="UP000193986">
    <property type="component" value="Unassembled WGS sequence"/>
</dbReference>
<protein>
    <submittedName>
        <fullName evidence="2">Uncharacterized protein</fullName>
    </submittedName>
</protein>
<reference evidence="2 3" key="1">
    <citation type="submission" date="2016-07" db="EMBL/GenBank/DDBJ databases">
        <title>Pervasive Adenine N6-methylation of Active Genes in Fungi.</title>
        <authorList>
            <consortium name="DOE Joint Genome Institute"/>
            <person name="Mondo S.J."/>
            <person name="Dannebaum R.O."/>
            <person name="Kuo R.C."/>
            <person name="Labutti K."/>
            <person name="Haridas S."/>
            <person name="Kuo A."/>
            <person name="Salamov A."/>
            <person name="Ahrendt S.R."/>
            <person name="Lipzen A."/>
            <person name="Sullivan W."/>
            <person name="Andreopoulos W.B."/>
            <person name="Clum A."/>
            <person name="Lindquist E."/>
            <person name="Daum C."/>
            <person name="Ramamoorthy G.K."/>
            <person name="Gryganskyi A."/>
            <person name="Culley D."/>
            <person name="Magnuson J.K."/>
            <person name="James T.Y."/>
            <person name="O'Malley M.A."/>
            <person name="Stajich J.E."/>
            <person name="Spatafora J.W."/>
            <person name="Visel A."/>
            <person name="Grigoriev I.V."/>
        </authorList>
    </citation>
    <scope>NUCLEOTIDE SEQUENCE [LARGE SCALE GENOMIC DNA]</scope>
    <source>
        <strain evidence="2 3">68-887.2</strain>
    </source>
</reference>
<dbReference type="InParanoid" id="A0A1Y2BFQ2"/>